<comment type="caution">
    <text evidence="1">The sequence shown here is derived from an EMBL/GenBank/DDBJ whole genome shotgun (WGS) entry which is preliminary data.</text>
</comment>
<dbReference type="GO" id="GO:0000036">
    <property type="term" value="F:acyl carrier activity"/>
    <property type="evidence" value="ECO:0007669"/>
    <property type="project" value="TreeGrafter"/>
</dbReference>
<dbReference type="PANTHER" id="PTHR31727">
    <property type="entry name" value="OLEOYL-ACYL CARRIER PROTEIN THIOESTERASE 1, CHLOROPLASTIC"/>
    <property type="match status" value="1"/>
</dbReference>
<reference evidence="1 2" key="1">
    <citation type="journal article" date="2014" name="Agronomy (Basel)">
        <title>A Draft Genome Sequence for Ensete ventricosum, the Drought-Tolerant Tree Against Hunger.</title>
        <authorList>
            <person name="Harrison J."/>
            <person name="Moore K.A."/>
            <person name="Paszkiewicz K."/>
            <person name="Jones T."/>
            <person name="Grant M."/>
            <person name="Ambacheew D."/>
            <person name="Muzemil S."/>
            <person name="Studholme D.J."/>
        </authorList>
    </citation>
    <scope>NUCLEOTIDE SEQUENCE [LARGE SCALE GENOMIC DNA]</scope>
</reference>
<dbReference type="EMBL" id="AMZH03032209">
    <property type="protein sequence ID" value="RRT32408.1"/>
    <property type="molecule type" value="Genomic_DNA"/>
</dbReference>
<dbReference type="AlphaFoldDB" id="A0A426WYW5"/>
<organism evidence="1 2">
    <name type="scientific">Ensete ventricosum</name>
    <name type="common">Abyssinian banana</name>
    <name type="synonym">Musa ensete</name>
    <dbReference type="NCBI Taxonomy" id="4639"/>
    <lineage>
        <taxon>Eukaryota</taxon>
        <taxon>Viridiplantae</taxon>
        <taxon>Streptophyta</taxon>
        <taxon>Embryophyta</taxon>
        <taxon>Tracheophyta</taxon>
        <taxon>Spermatophyta</taxon>
        <taxon>Magnoliopsida</taxon>
        <taxon>Liliopsida</taxon>
        <taxon>Zingiberales</taxon>
        <taxon>Musaceae</taxon>
        <taxon>Ensete</taxon>
    </lineage>
</organism>
<dbReference type="Gene3D" id="3.10.129.10">
    <property type="entry name" value="Hotdog Thioesterase"/>
    <property type="match status" value="1"/>
</dbReference>
<name>A0A426WYW5_ENSVE</name>
<dbReference type="PANTHER" id="PTHR31727:SF10">
    <property type="entry name" value="ACYL-[ACYL-CARRIER-PROTEIN] HYDROLASE"/>
    <property type="match status" value="1"/>
</dbReference>
<evidence type="ECO:0000313" key="2">
    <source>
        <dbReference type="Proteomes" id="UP000287651"/>
    </source>
</evidence>
<sequence length="194" mass="21583">MRVAVPFDLLQPTTKDAEGDVLRVSETTGCFVGAEEVGGVFGGGCGGGREGVTDAWSGAIRSVAGDDKRREGCSTQQIRQCIPTEKQLTDPFRQGLMVEGGVRYRQTVVIRSYEVGPDKTATLETILNLLQIKMTRRIIYGEIDTGFTVSGKTGMRRDWLLRSRFLGQVFCRATIYEQYFYLFRSLSLFLDVSL</sequence>
<accession>A0A426WYW5</accession>
<dbReference type="GO" id="GO:0016297">
    <property type="term" value="F:fatty acyl-[ACP] hydrolase activity"/>
    <property type="evidence" value="ECO:0007669"/>
    <property type="project" value="InterPro"/>
</dbReference>
<dbReference type="Proteomes" id="UP000287651">
    <property type="component" value="Unassembled WGS sequence"/>
</dbReference>
<proteinExistence type="predicted"/>
<gene>
    <name evidence="1" type="ORF">B296_00048475</name>
</gene>
<protein>
    <recommendedName>
        <fullName evidence="3">Acyl-[acyl-carrier-protein] hydrolase</fullName>
    </recommendedName>
</protein>
<evidence type="ECO:0000313" key="1">
    <source>
        <dbReference type="EMBL" id="RRT32408.1"/>
    </source>
</evidence>
<evidence type="ECO:0008006" key="3">
    <source>
        <dbReference type="Google" id="ProtNLM"/>
    </source>
</evidence>
<dbReference type="InterPro" id="IPR045023">
    <property type="entry name" value="FATA/B"/>
</dbReference>